<gene>
    <name evidence="2" type="ORF">P5G59_14390</name>
</gene>
<evidence type="ECO:0000313" key="3">
    <source>
        <dbReference type="Proteomes" id="UP001174210"/>
    </source>
</evidence>
<feature type="domain" description="HTH marR-type" evidence="1">
    <location>
        <begin position="15"/>
        <end position="152"/>
    </location>
</feature>
<dbReference type="PROSITE" id="PS50995">
    <property type="entry name" value="HTH_MARR_2"/>
    <property type="match status" value="1"/>
</dbReference>
<dbReference type="SUPFAM" id="SSF46785">
    <property type="entry name" value="Winged helix' DNA-binding domain"/>
    <property type="match status" value="1"/>
</dbReference>
<dbReference type="PANTHER" id="PTHR33164:SF57">
    <property type="entry name" value="MARR-FAMILY TRANSCRIPTIONAL REGULATOR"/>
    <property type="match status" value="1"/>
</dbReference>
<evidence type="ECO:0000259" key="1">
    <source>
        <dbReference type="PROSITE" id="PS50995"/>
    </source>
</evidence>
<dbReference type="Pfam" id="PF01047">
    <property type="entry name" value="MarR"/>
    <property type="match status" value="1"/>
</dbReference>
<dbReference type="InterPro" id="IPR036390">
    <property type="entry name" value="WH_DNA-bd_sf"/>
</dbReference>
<dbReference type="PANTHER" id="PTHR33164">
    <property type="entry name" value="TRANSCRIPTIONAL REGULATOR, MARR FAMILY"/>
    <property type="match status" value="1"/>
</dbReference>
<dbReference type="Proteomes" id="UP001174210">
    <property type="component" value="Unassembled WGS sequence"/>
</dbReference>
<name>A0ABT8J162_9MICO</name>
<dbReference type="CDD" id="cd00090">
    <property type="entry name" value="HTH_ARSR"/>
    <property type="match status" value="1"/>
</dbReference>
<reference evidence="2" key="1">
    <citation type="submission" date="2023-03" db="EMBL/GenBank/DDBJ databases">
        <title>MT1 and MT2 Draft Genomes of Novel Species.</title>
        <authorList>
            <person name="Venkateswaran K."/>
        </authorList>
    </citation>
    <scope>NUCLEOTIDE SEQUENCE</scope>
    <source>
        <strain evidence="2">F6_8S_P_1A</strain>
    </source>
</reference>
<dbReference type="InterPro" id="IPR039422">
    <property type="entry name" value="MarR/SlyA-like"/>
</dbReference>
<accession>A0ABT8J162</accession>
<keyword evidence="3" id="KW-1185">Reference proteome</keyword>
<comment type="caution">
    <text evidence="2">The sequence shown here is derived from an EMBL/GenBank/DDBJ whole genome shotgun (WGS) entry which is preliminary data.</text>
</comment>
<dbReference type="SMART" id="SM00347">
    <property type="entry name" value="HTH_MARR"/>
    <property type="match status" value="1"/>
</dbReference>
<proteinExistence type="predicted"/>
<protein>
    <submittedName>
        <fullName evidence="2">MarR family transcriptional regulator</fullName>
    </submittedName>
</protein>
<dbReference type="PRINTS" id="PR00598">
    <property type="entry name" value="HTHMARR"/>
</dbReference>
<evidence type="ECO:0000313" key="2">
    <source>
        <dbReference type="EMBL" id="MDN4598337.1"/>
    </source>
</evidence>
<dbReference type="InterPro" id="IPR036388">
    <property type="entry name" value="WH-like_DNA-bd_sf"/>
</dbReference>
<dbReference type="RefSeq" id="WP_301219686.1">
    <property type="nucleotide sequence ID" value="NZ_JAROCB010000004.1"/>
</dbReference>
<dbReference type="InterPro" id="IPR000835">
    <property type="entry name" value="HTH_MarR-typ"/>
</dbReference>
<dbReference type="Gene3D" id="1.10.10.10">
    <property type="entry name" value="Winged helix-like DNA-binding domain superfamily/Winged helix DNA-binding domain"/>
    <property type="match status" value="1"/>
</dbReference>
<dbReference type="EMBL" id="JAROCB010000004">
    <property type="protein sequence ID" value="MDN4598337.1"/>
    <property type="molecule type" value="Genomic_DNA"/>
</dbReference>
<sequence length="167" mass="18761">MSDDPDLSPVIEQDPFDLRLSIASIVHWADSRDVRERVMEKIGFPVDDIPMFVVVNQLAYRGALRPTDLAATLGTGKANISKIVRRLEEIGLVERVPSPRDERSVLVALTRDGRELGERIMEVAQAQVDEVTLGWDPQEVETLRRAVARFARQAFAGLEMTPGLRER</sequence>
<organism evidence="2 3">
    <name type="scientific">Leifsonia virtsii</name>
    <dbReference type="NCBI Taxonomy" id="3035915"/>
    <lineage>
        <taxon>Bacteria</taxon>
        <taxon>Bacillati</taxon>
        <taxon>Actinomycetota</taxon>
        <taxon>Actinomycetes</taxon>
        <taxon>Micrococcales</taxon>
        <taxon>Microbacteriaceae</taxon>
        <taxon>Leifsonia</taxon>
    </lineage>
</organism>
<dbReference type="InterPro" id="IPR011991">
    <property type="entry name" value="ArsR-like_HTH"/>
</dbReference>